<proteinExistence type="predicted"/>
<keyword evidence="1" id="KW-1133">Transmembrane helix</keyword>
<evidence type="ECO:0000313" key="2">
    <source>
        <dbReference type="EMBL" id="CAB4575134.1"/>
    </source>
</evidence>
<keyword evidence="1" id="KW-0472">Membrane</keyword>
<organism evidence="2">
    <name type="scientific">freshwater metagenome</name>
    <dbReference type="NCBI Taxonomy" id="449393"/>
    <lineage>
        <taxon>unclassified sequences</taxon>
        <taxon>metagenomes</taxon>
        <taxon>ecological metagenomes</taxon>
    </lineage>
</organism>
<accession>A0A6J6EIS9</accession>
<dbReference type="EMBL" id="CAEZTG010000150">
    <property type="protein sequence ID" value="CAB4575134.1"/>
    <property type="molecule type" value="Genomic_DNA"/>
</dbReference>
<sequence>MILMAVKFFTILYIFMHLKFDKPILTRIFYTGLVLAMLVYIAMLTTFRFWF</sequence>
<feature type="transmembrane region" description="Helical" evidence="1">
    <location>
        <begin position="28"/>
        <end position="50"/>
    </location>
</feature>
<protein>
    <submittedName>
        <fullName evidence="2">Unannotated protein</fullName>
    </submittedName>
</protein>
<gene>
    <name evidence="2" type="ORF">UFOPK1603_01404</name>
</gene>
<reference evidence="2" key="1">
    <citation type="submission" date="2020-05" db="EMBL/GenBank/DDBJ databases">
        <authorList>
            <person name="Chiriac C."/>
            <person name="Salcher M."/>
            <person name="Ghai R."/>
            <person name="Kavagutti S V."/>
        </authorList>
    </citation>
    <scope>NUCLEOTIDE SEQUENCE</scope>
</reference>
<name>A0A6J6EIS9_9ZZZZ</name>
<evidence type="ECO:0000256" key="1">
    <source>
        <dbReference type="SAM" id="Phobius"/>
    </source>
</evidence>
<dbReference type="AlphaFoldDB" id="A0A6J6EIS9"/>
<keyword evidence="1" id="KW-0812">Transmembrane</keyword>